<dbReference type="EMBL" id="CAACVG010014642">
    <property type="protein sequence ID" value="VEN63450.1"/>
    <property type="molecule type" value="Genomic_DNA"/>
</dbReference>
<dbReference type="OrthoDB" id="64736at2759"/>
<reference evidence="14 15" key="1">
    <citation type="submission" date="2019-01" db="EMBL/GenBank/DDBJ databases">
        <authorList>
            <person name="Sayadi A."/>
        </authorList>
    </citation>
    <scope>NUCLEOTIDE SEQUENCE [LARGE SCALE GENOMIC DNA]</scope>
</reference>
<feature type="region of interest" description="Disordered" evidence="9">
    <location>
        <begin position="759"/>
        <end position="778"/>
    </location>
</feature>
<dbReference type="AlphaFoldDB" id="A0A653DUM8"/>
<dbReference type="Pfam" id="PF12972">
    <property type="entry name" value="NAGLU_C"/>
    <property type="match status" value="1"/>
</dbReference>
<evidence type="ECO:0000313" key="14">
    <source>
        <dbReference type="EMBL" id="VEN63450.1"/>
    </source>
</evidence>
<evidence type="ECO:0000256" key="1">
    <source>
        <dbReference type="ARBA" id="ARBA00022729"/>
    </source>
</evidence>
<keyword evidence="3" id="KW-0325">Glycoprotein</keyword>
<sequence length="778" mass="90286">MYLKCVFLALFLFVSHIAADDFEETLSHLKPKTTSKTQEDAVLGLIKRSIPNGYKFFLVKVDPNFGPSGKETFQVQKSTTGFVKIVGTTGVAAATGLNYYLKYYCNVQISWEFSQANYLPQNLPEIDVTITLNDRFRYYQNVCTTSYSFVWWQWEDWEKHIDWMALNSFNLILASTGQEAIWERTYKKFNLTQEDVDEHFTGPAFLSWLRMGNMRGWGGPLSSAWHERSIKLQKQILTRMRSFGMLAVLPAFAGHLPRAFKRIYPEAKMTKMDAWNDFNDTYCCPYLLEPTEALFIRIGEAFMKEQIAEFGTDHIYSCDTFNEMDPASSDASYISNIGKATFAAMTTADPKAVWMMQGWLFVHSIIFWTEERAKALLTSVPKGKMIVLDLQSEQYPQYDRLEQYFGQPYIWCMLHNFGGTLGMYGSFDIINENITKARKDNSSTMIGTGLTPEGINQNYVIYDAMTEAAWRTHPHDKKDFFRRYAVRRYGKVNDKAIEAWDILKDSIYNYKGLLKMRGKYAITNTPSLKLAVWTWYNYTDLFDAWDLLLEAADDLKDSPGFLHDLVDVTRQALQVYGDIYYKKLMDAYRIKNINIFSDAAEIFLDIFPDLEKILASNKAFLLGPWLEAARNCGVSLEEKRQFEYNARNQITLWGPKGEIMNYANKQWSGVVTHFFLPRWKVFILSMEVALQKGTTLNEKLVKVKMFKEVEEPFTFDTSKFPTEPQGNTVEIAKYIHDKWRKRVDYNDNIFRKIRIPRASEEEFESDEDSELSPEVLNV</sequence>
<dbReference type="PANTHER" id="PTHR12872">
    <property type="entry name" value="ALPHA-N-ACETYLGLUCOSAMINIDASE"/>
    <property type="match status" value="1"/>
</dbReference>
<feature type="chain" id="PRO_5025004523" description="Alpha-N-acetylglucosaminidase" evidence="10">
    <location>
        <begin position="20"/>
        <end position="778"/>
    </location>
</feature>
<comment type="similarity">
    <text evidence="6">Belongs to the glycosyl hydrolase 89 family.</text>
</comment>
<evidence type="ECO:0000256" key="4">
    <source>
        <dbReference type="ARBA" id="ARBA00023295"/>
    </source>
</evidence>
<keyword evidence="4" id="KW-0326">Glycosidase</keyword>
<evidence type="ECO:0000256" key="7">
    <source>
        <dbReference type="ARBA" id="ARBA00066522"/>
    </source>
</evidence>
<evidence type="ECO:0000259" key="13">
    <source>
        <dbReference type="Pfam" id="PF12972"/>
    </source>
</evidence>
<dbReference type="Proteomes" id="UP000410492">
    <property type="component" value="Unassembled WGS sequence"/>
</dbReference>
<feature type="domain" description="Alpha-N-acetylglucosaminidase C-terminal" evidence="13">
    <location>
        <begin position="480"/>
        <end position="738"/>
    </location>
</feature>
<evidence type="ECO:0000256" key="5">
    <source>
        <dbReference type="ARBA" id="ARBA00052030"/>
    </source>
</evidence>
<feature type="signal peptide" evidence="10">
    <location>
        <begin position="1"/>
        <end position="19"/>
    </location>
</feature>
<evidence type="ECO:0000256" key="2">
    <source>
        <dbReference type="ARBA" id="ARBA00022801"/>
    </source>
</evidence>
<accession>A0A653DUM8</accession>
<dbReference type="PANTHER" id="PTHR12872:SF1">
    <property type="entry name" value="ALPHA-N-ACETYLGLUCOSAMINIDASE"/>
    <property type="match status" value="1"/>
</dbReference>
<keyword evidence="1 10" id="KW-0732">Signal</keyword>
<dbReference type="Pfam" id="PF05089">
    <property type="entry name" value="NAGLU"/>
    <property type="match status" value="1"/>
</dbReference>
<comment type="catalytic activity">
    <reaction evidence="5">
        <text>Hydrolysis of terminal non-reducing N-acetyl-D-glucosamine residues in N-acetyl-alpha-D-glucosaminides.</text>
        <dbReference type="EC" id="3.2.1.50"/>
    </reaction>
</comment>
<evidence type="ECO:0000256" key="3">
    <source>
        <dbReference type="ARBA" id="ARBA00023180"/>
    </source>
</evidence>
<evidence type="ECO:0000259" key="11">
    <source>
        <dbReference type="Pfam" id="PF05089"/>
    </source>
</evidence>
<dbReference type="Gene3D" id="3.20.20.80">
    <property type="entry name" value="Glycosidases"/>
    <property type="match status" value="1"/>
</dbReference>
<protein>
    <recommendedName>
        <fullName evidence="8">Alpha-N-acetylglucosaminidase</fullName>
        <ecNumber evidence="7">3.2.1.50</ecNumber>
    </recommendedName>
</protein>
<dbReference type="EC" id="3.2.1.50" evidence="7"/>
<keyword evidence="15" id="KW-1185">Reference proteome</keyword>
<evidence type="ECO:0000256" key="6">
    <source>
        <dbReference type="ARBA" id="ARBA00060996"/>
    </source>
</evidence>
<dbReference type="InterPro" id="IPR024240">
    <property type="entry name" value="NAGLU_N"/>
</dbReference>
<dbReference type="InterPro" id="IPR024732">
    <property type="entry name" value="NAGLU_C"/>
</dbReference>
<evidence type="ECO:0000256" key="8">
    <source>
        <dbReference type="ARBA" id="ARBA00072202"/>
    </source>
</evidence>
<dbReference type="GO" id="GO:0048731">
    <property type="term" value="P:system development"/>
    <property type="evidence" value="ECO:0007669"/>
    <property type="project" value="UniProtKB-ARBA"/>
</dbReference>
<dbReference type="Gene3D" id="1.20.120.670">
    <property type="entry name" value="N-acetyl-b-d-glucoasminidase"/>
    <property type="match status" value="1"/>
</dbReference>
<dbReference type="Gene3D" id="3.30.379.10">
    <property type="entry name" value="Chitobiase/beta-hexosaminidase domain 2-like"/>
    <property type="match status" value="1"/>
</dbReference>
<evidence type="ECO:0000259" key="12">
    <source>
        <dbReference type="Pfam" id="PF12971"/>
    </source>
</evidence>
<organism evidence="14 15">
    <name type="scientific">Callosobruchus maculatus</name>
    <name type="common">Southern cowpea weevil</name>
    <name type="synonym">Pulse bruchid</name>
    <dbReference type="NCBI Taxonomy" id="64391"/>
    <lineage>
        <taxon>Eukaryota</taxon>
        <taxon>Metazoa</taxon>
        <taxon>Ecdysozoa</taxon>
        <taxon>Arthropoda</taxon>
        <taxon>Hexapoda</taxon>
        <taxon>Insecta</taxon>
        <taxon>Pterygota</taxon>
        <taxon>Neoptera</taxon>
        <taxon>Endopterygota</taxon>
        <taxon>Coleoptera</taxon>
        <taxon>Polyphaga</taxon>
        <taxon>Cucujiformia</taxon>
        <taxon>Chrysomeloidea</taxon>
        <taxon>Chrysomelidae</taxon>
        <taxon>Bruchinae</taxon>
        <taxon>Bruchini</taxon>
        <taxon>Callosobruchus</taxon>
    </lineage>
</organism>
<dbReference type="GO" id="GO:0004561">
    <property type="term" value="F:alpha-N-acetylglucosaminidase activity"/>
    <property type="evidence" value="ECO:0007669"/>
    <property type="project" value="UniProtKB-EC"/>
</dbReference>
<dbReference type="Pfam" id="PF12971">
    <property type="entry name" value="NAGLU_N"/>
    <property type="match status" value="1"/>
</dbReference>
<keyword evidence="2" id="KW-0378">Hydrolase</keyword>
<dbReference type="InterPro" id="IPR029018">
    <property type="entry name" value="Hex-like_dom2"/>
</dbReference>
<dbReference type="InterPro" id="IPR007781">
    <property type="entry name" value="NAGLU"/>
</dbReference>
<proteinExistence type="inferred from homology"/>
<feature type="compositionally biased region" description="Acidic residues" evidence="9">
    <location>
        <begin position="761"/>
        <end position="771"/>
    </location>
</feature>
<feature type="domain" description="Alpha-N-acetylglucosaminidase tim-barrel" evidence="11">
    <location>
        <begin position="137"/>
        <end position="471"/>
    </location>
</feature>
<name>A0A653DUM8_CALMS</name>
<feature type="domain" description="Alpha-N-acetylglucosaminidase N-terminal" evidence="12">
    <location>
        <begin position="41"/>
        <end position="124"/>
    </location>
</feature>
<gene>
    <name evidence="14" type="ORF">CALMAC_LOCUS20266</name>
</gene>
<evidence type="ECO:0000256" key="9">
    <source>
        <dbReference type="SAM" id="MobiDB-lite"/>
    </source>
</evidence>
<dbReference type="FunFam" id="3.20.20.80:FF:000107">
    <property type="entry name" value="Alpha-N-acetylglucosaminidase family"/>
    <property type="match status" value="1"/>
</dbReference>
<evidence type="ECO:0000313" key="15">
    <source>
        <dbReference type="Proteomes" id="UP000410492"/>
    </source>
</evidence>
<dbReference type="InterPro" id="IPR024733">
    <property type="entry name" value="NAGLU_tim-barrel"/>
</dbReference>
<evidence type="ECO:0000256" key="10">
    <source>
        <dbReference type="SAM" id="SignalP"/>
    </source>
</evidence>